<evidence type="ECO:0000259" key="9">
    <source>
        <dbReference type="Pfam" id="PF07732"/>
    </source>
</evidence>
<dbReference type="Pfam" id="PF00394">
    <property type="entry name" value="Cu-oxidase"/>
    <property type="match status" value="1"/>
</dbReference>
<evidence type="ECO:0000259" key="7">
    <source>
        <dbReference type="Pfam" id="PF00394"/>
    </source>
</evidence>
<dbReference type="SUPFAM" id="SSF49503">
    <property type="entry name" value="Cupredoxins"/>
    <property type="match status" value="3"/>
</dbReference>
<evidence type="ECO:0008006" key="12">
    <source>
        <dbReference type="Google" id="ProtNLM"/>
    </source>
</evidence>
<dbReference type="InterPro" id="IPR001117">
    <property type="entry name" value="Cu-oxidase_2nd"/>
</dbReference>
<comment type="similarity">
    <text evidence="1">Belongs to the multicopper oxidase family.</text>
</comment>
<proteinExistence type="inferred from homology"/>
<keyword evidence="6" id="KW-0325">Glycoprotein</keyword>
<dbReference type="FunFam" id="2.60.40.420:FF:000038">
    <property type="entry name" value="Extracellular dihydrogeodin oxidase/laccase"/>
    <property type="match status" value="1"/>
</dbReference>
<dbReference type="InterPro" id="IPR011707">
    <property type="entry name" value="Cu-oxidase-like_N"/>
</dbReference>
<feature type="domain" description="Plastocyanin-like" evidence="8">
    <location>
        <begin position="434"/>
        <end position="526"/>
    </location>
</feature>
<dbReference type="InterPro" id="IPR008972">
    <property type="entry name" value="Cupredoxin"/>
</dbReference>
<evidence type="ECO:0000259" key="8">
    <source>
        <dbReference type="Pfam" id="PF07731"/>
    </source>
</evidence>
<evidence type="ECO:0000256" key="4">
    <source>
        <dbReference type="ARBA" id="ARBA00023002"/>
    </source>
</evidence>
<gene>
    <name evidence="10" type="ORF">FSARC_10346</name>
</gene>
<evidence type="ECO:0000256" key="2">
    <source>
        <dbReference type="ARBA" id="ARBA00022723"/>
    </source>
</evidence>
<comment type="caution">
    <text evidence="10">The sequence shown here is derived from an EMBL/GenBank/DDBJ whole genome shotgun (WGS) entry which is preliminary data.</text>
</comment>
<keyword evidence="2" id="KW-0479">Metal-binding</keyword>
<dbReference type="PANTHER" id="PTHR11709">
    <property type="entry name" value="MULTI-COPPER OXIDASE"/>
    <property type="match status" value="1"/>
</dbReference>
<name>A0A8H4TMZ1_9HYPO</name>
<dbReference type="PANTHER" id="PTHR11709:SF145">
    <property type="entry name" value="LCC1"/>
    <property type="match status" value="1"/>
</dbReference>
<feature type="domain" description="Plastocyanin-like" evidence="7">
    <location>
        <begin position="203"/>
        <end position="360"/>
    </location>
</feature>
<sequence>MGNTNSNPFDLGALGQLSQFKTNGESLYGTLDAPDLPTFLTDNPTPNGYPWSTMSSRTNYYQDHPNTGVIRKYEFTVNRGKIAPDGYELSTILVNGQFPAPLIEANWGDTIQVTVHNDIDDEGLSLHWHGLLQKGTPWEDGVPGVTQCPIPPGKSFTYQFIADLYGSTWYHSHYSAQYSAGLFGPIVIYGPQETKDYDIDIGPVLLSDWYHKEYFELVEEIMKPGAPGIVFSDSNLINGKMNFNCSSVAPGDKAPCKNNAGISKFRFKRGKTHRLRLINTSGEAIQRFSIDGHKMKVIANDFVPVEPYDTKVVTLGVGQRTDVIVKANGLLDSYWMRSNISANCSLSLAPDALAAIYYDGANQKKPPRSQAWDIPDPATCANDDLSITKPLLKLPLPSADKTLNFDIDAGRNASNVTLWSFGGVAARTNYNSPTLLLSKLGNHTFKPEWNVVNTGKAKSVRVVVNNKTPVAHPIHLHGFNMYVLHEGPGSWDGTIIRKDNPQRRDVVQIRGKGHLVIQFDAGDNPGSPPPLTQPYDVPPPFGDIVLTYIHRCMAVPLPHRVARFGRILLTVPHESR</sequence>
<keyword evidence="4" id="KW-0560">Oxidoreductase</keyword>
<protein>
    <recommendedName>
        <fullName evidence="12">Laccase</fullName>
    </recommendedName>
</protein>
<dbReference type="EMBL" id="JABEXW010000623">
    <property type="protein sequence ID" value="KAF4960881.1"/>
    <property type="molecule type" value="Genomic_DNA"/>
</dbReference>
<dbReference type="CDD" id="cd13854">
    <property type="entry name" value="CuRO_1_MaLCC_like"/>
    <property type="match status" value="1"/>
</dbReference>
<reference evidence="10" key="1">
    <citation type="journal article" date="2020" name="BMC Genomics">
        <title>Correction to: Identification and distribution of gene clusters required for synthesis of sphingolipid metabolism inhibitors in diverse species of the filamentous fungus Fusarium.</title>
        <authorList>
            <person name="Kim H.S."/>
            <person name="Lohmar J.M."/>
            <person name="Busman M."/>
            <person name="Brown D.W."/>
            <person name="Naumann T.A."/>
            <person name="Divon H.H."/>
            <person name="Lysoe E."/>
            <person name="Uhlig S."/>
            <person name="Proctor R.H."/>
        </authorList>
    </citation>
    <scope>NUCLEOTIDE SEQUENCE</scope>
    <source>
        <strain evidence="10">NRRL 20472</strain>
    </source>
</reference>
<dbReference type="InterPro" id="IPR011706">
    <property type="entry name" value="Cu-oxidase_C"/>
</dbReference>
<accession>A0A8H4TMZ1</accession>
<dbReference type="FunFam" id="2.60.40.420:FF:000021">
    <property type="entry name" value="Extracellular dihydrogeodin oxidase/laccase"/>
    <property type="match status" value="1"/>
</dbReference>
<dbReference type="AlphaFoldDB" id="A0A8H4TMZ1"/>
<dbReference type="Gene3D" id="2.60.40.420">
    <property type="entry name" value="Cupredoxins - blue copper proteins"/>
    <property type="match status" value="3"/>
</dbReference>
<keyword evidence="5" id="KW-0186">Copper</keyword>
<dbReference type="OrthoDB" id="2121828at2759"/>
<organism evidence="10 11">
    <name type="scientific">Fusarium sarcochroum</name>
    <dbReference type="NCBI Taxonomy" id="1208366"/>
    <lineage>
        <taxon>Eukaryota</taxon>
        <taxon>Fungi</taxon>
        <taxon>Dikarya</taxon>
        <taxon>Ascomycota</taxon>
        <taxon>Pezizomycotina</taxon>
        <taxon>Sordariomycetes</taxon>
        <taxon>Hypocreomycetidae</taxon>
        <taxon>Hypocreales</taxon>
        <taxon>Nectriaceae</taxon>
        <taxon>Fusarium</taxon>
        <taxon>Fusarium lateritium species complex</taxon>
    </lineage>
</organism>
<dbReference type="CDD" id="cd13880">
    <property type="entry name" value="CuRO_2_MaLCC_like"/>
    <property type="match status" value="1"/>
</dbReference>
<evidence type="ECO:0000256" key="6">
    <source>
        <dbReference type="ARBA" id="ARBA00023180"/>
    </source>
</evidence>
<reference evidence="10" key="2">
    <citation type="submission" date="2020-05" db="EMBL/GenBank/DDBJ databases">
        <authorList>
            <person name="Kim H.-S."/>
            <person name="Proctor R.H."/>
            <person name="Brown D.W."/>
        </authorList>
    </citation>
    <scope>NUCLEOTIDE SEQUENCE</scope>
    <source>
        <strain evidence="10">NRRL 20472</strain>
    </source>
</reference>
<evidence type="ECO:0000256" key="1">
    <source>
        <dbReference type="ARBA" id="ARBA00010609"/>
    </source>
</evidence>
<keyword evidence="11" id="KW-1185">Reference proteome</keyword>
<evidence type="ECO:0000256" key="5">
    <source>
        <dbReference type="ARBA" id="ARBA00023008"/>
    </source>
</evidence>
<keyword evidence="3" id="KW-0677">Repeat</keyword>
<evidence type="ECO:0000256" key="3">
    <source>
        <dbReference type="ARBA" id="ARBA00022737"/>
    </source>
</evidence>
<evidence type="ECO:0000313" key="11">
    <source>
        <dbReference type="Proteomes" id="UP000622797"/>
    </source>
</evidence>
<feature type="domain" description="Plastocyanin-like" evidence="9">
    <location>
        <begin position="77"/>
        <end position="192"/>
    </location>
</feature>
<dbReference type="InterPro" id="IPR045087">
    <property type="entry name" value="Cu-oxidase_fam"/>
</dbReference>
<dbReference type="GO" id="GO:0005507">
    <property type="term" value="F:copper ion binding"/>
    <property type="evidence" value="ECO:0007669"/>
    <property type="project" value="InterPro"/>
</dbReference>
<dbReference type="Pfam" id="PF07731">
    <property type="entry name" value="Cu-oxidase_2"/>
    <property type="match status" value="1"/>
</dbReference>
<evidence type="ECO:0000313" key="10">
    <source>
        <dbReference type="EMBL" id="KAF4960881.1"/>
    </source>
</evidence>
<dbReference type="CDD" id="cd13901">
    <property type="entry name" value="CuRO_3_MaLCC_like"/>
    <property type="match status" value="1"/>
</dbReference>
<dbReference type="GO" id="GO:0016491">
    <property type="term" value="F:oxidoreductase activity"/>
    <property type="evidence" value="ECO:0007669"/>
    <property type="project" value="UniProtKB-KW"/>
</dbReference>
<dbReference type="Proteomes" id="UP000622797">
    <property type="component" value="Unassembled WGS sequence"/>
</dbReference>
<dbReference type="Pfam" id="PF07732">
    <property type="entry name" value="Cu-oxidase_3"/>
    <property type="match status" value="1"/>
</dbReference>